<dbReference type="InterPro" id="IPR003779">
    <property type="entry name" value="CMD-like"/>
</dbReference>
<dbReference type="Pfam" id="PF02627">
    <property type="entry name" value="CMD"/>
    <property type="match status" value="1"/>
</dbReference>
<evidence type="ECO:0000313" key="4">
    <source>
        <dbReference type="Proteomes" id="UP000001693"/>
    </source>
</evidence>
<feature type="domain" description="Carboxymuconolactone decarboxylase-like" evidence="2">
    <location>
        <begin position="53"/>
        <end position="135"/>
    </location>
</feature>
<evidence type="ECO:0000259" key="2">
    <source>
        <dbReference type="Pfam" id="PF02627"/>
    </source>
</evidence>
<dbReference type="InterPro" id="IPR052512">
    <property type="entry name" value="4CMD/NDH-1_regulator"/>
</dbReference>
<reference evidence="3 4" key="1">
    <citation type="submission" date="2008-03" db="EMBL/GenBank/DDBJ databases">
        <title>Complete sequence of Leptothrix cholodnii SP-6.</title>
        <authorList>
            <consortium name="US DOE Joint Genome Institute"/>
            <person name="Copeland A."/>
            <person name="Lucas S."/>
            <person name="Lapidus A."/>
            <person name="Glavina del Rio T."/>
            <person name="Dalin E."/>
            <person name="Tice H."/>
            <person name="Bruce D."/>
            <person name="Goodwin L."/>
            <person name="Pitluck S."/>
            <person name="Chertkov O."/>
            <person name="Brettin T."/>
            <person name="Detter J.C."/>
            <person name="Han C."/>
            <person name="Kuske C.R."/>
            <person name="Schmutz J."/>
            <person name="Larimer F."/>
            <person name="Land M."/>
            <person name="Hauser L."/>
            <person name="Kyrpides N."/>
            <person name="Lykidis A."/>
            <person name="Emerson D."/>
            <person name="Richardson P."/>
        </authorList>
    </citation>
    <scope>NUCLEOTIDE SEQUENCE [LARGE SCALE GENOMIC DNA]</scope>
    <source>
        <strain evidence="4">ATCC 51168 / LMG 8142 / SP-6</strain>
    </source>
</reference>
<keyword evidence="4" id="KW-1185">Reference proteome</keyword>
<evidence type="ECO:0000313" key="3">
    <source>
        <dbReference type="EMBL" id="ACB36439.1"/>
    </source>
</evidence>
<dbReference type="Proteomes" id="UP000001693">
    <property type="component" value="Chromosome"/>
</dbReference>
<dbReference type="Gene3D" id="1.20.1290.10">
    <property type="entry name" value="AhpD-like"/>
    <property type="match status" value="1"/>
</dbReference>
<dbReference type="KEGG" id="lch:Lcho_4188"/>
<feature type="region of interest" description="Disordered" evidence="1">
    <location>
        <begin position="1"/>
        <end position="30"/>
    </location>
</feature>
<gene>
    <name evidence="3" type="ordered locus">Lcho_4188</name>
</gene>
<proteinExistence type="predicted"/>
<dbReference type="eggNOG" id="COG0599">
    <property type="taxonomic scope" value="Bacteria"/>
</dbReference>
<dbReference type="EMBL" id="CP001013">
    <property type="protein sequence ID" value="ACB36439.1"/>
    <property type="molecule type" value="Genomic_DNA"/>
</dbReference>
<organism evidence="3 4">
    <name type="scientific">Leptothrix cholodnii (strain ATCC 51168 / LMG 8142 / SP-6)</name>
    <name type="common">Leptothrix discophora (strain SP-6)</name>
    <dbReference type="NCBI Taxonomy" id="395495"/>
    <lineage>
        <taxon>Bacteria</taxon>
        <taxon>Pseudomonadati</taxon>
        <taxon>Pseudomonadota</taxon>
        <taxon>Betaproteobacteria</taxon>
        <taxon>Burkholderiales</taxon>
        <taxon>Sphaerotilaceae</taxon>
        <taxon>Leptothrix</taxon>
    </lineage>
</organism>
<dbReference type="SUPFAM" id="SSF69118">
    <property type="entry name" value="AhpD-like"/>
    <property type="match status" value="1"/>
</dbReference>
<dbReference type="AlphaFoldDB" id="B1XYK3"/>
<protein>
    <submittedName>
        <fullName evidence="3">Carboxymuconolactone decarboxylase</fullName>
    </submittedName>
</protein>
<name>B1XYK3_LEPCP</name>
<dbReference type="PANTHER" id="PTHR33570:SF2">
    <property type="entry name" value="CARBOXYMUCONOLACTONE DECARBOXYLASE-LIKE DOMAIN-CONTAINING PROTEIN"/>
    <property type="match status" value="1"/>
</dbReference>
<dbReference type="InterPro" id="IPR029032">
    <property type="entry name" value="AhpD-like"/>
</dbReference>
<dbReference type="GO" id="GO:0051920">
    <property type="term" value="F:peroxiredoxin activity"/>
    <property type="evidence" value="ECO:0007669"/>
    <property type="project" value="InterPro"/>
</dbReference>
<dbReference type="STRING" id="395495.Lcho_4188"/>
<accession>B1XYK3</accession>
<dbReference type="HOGENOM" id="CLU_070025_3_0_4"/>
<evidence type="ECO:0000256" key="1">
    <source>
        <dbReference type="SAM" id="MobiDB-lite"/>
    </source>
</evidence>
<dbReference type="PANTHER" id="PTHR33570">
    <property type="entry name" value="4-CARBOXYMUCONOLACTONE DECARBOXYLASE FAMILY PROTEIN"/>
    <property type="match status" value="1"/>
</dbReference>
<sequence length="152" mass="16451">MTHPHDPVPAAAAASPDDAHPPRSPGETMRRRVMGDPFVDRALAQADPFSRPLQAFISEHAWGATWQRGGLELKQRSLCTVAMLAALGRSHELKGHLRGALNNGATLAELREVLLHVGPYAGAPAAVEAFRAAREWMAESGLRFEDDDLQAD</sequence>